<dbReference type="Gene3D" id="1.10.3790.10">
    <property type="entry name" value="NinB"/>
    <property type="match status" value="1"/>
</dbReference>
<name>A0A8S5Q577_9CAUD</name>
<protein>
    <submittedName>
        <fullName evidence="1">NinB protein</fullName>
    </submittedName>
</protein>
<dbReference type="InterPro" id="IPR036619">
    <property type="entry name" value="NinB_sf"/>
</dbReference>
<organism evidence="1">
    <name type="scientific">Siphoviridae sp. ctLNL10</name>
    <dbReference type="NCBI Taxonomy" id="2825453"/>
    <lineage>
        <taxon>Viruses</taxon>
        <taxon>Duplodnaviria</taxon>
        <taxon>Heunggongvirae</taxon>
        <taxon>Uroviricota</taxon>
        <taxon>Caudoviricetes</taxon>
    </lineage>
</organism>
<dbReference type="EMBL" id="BK015570">
    <property type="protein sequence ID" value="DAE13821.1"/>
    <property type="molecule type" value="Genomic_DNA"/>
</dbReference>
<sequence length="182" mass="20676">MQGIGNVKSITRDFITGKAIVAVQFDSVLPQELQNLSNQEKYQITIDKPRKKRSLDANGMLWACIGEIAATLNVDKWQIYLQMLKRYGKYTYIVVKENVVDAVKRQWRECEVIGEIDIHGSKGIQMLCYFGSSTYDSKEFSVLLNGVIAEMQDIGLQPPPSKEMRKALERLEKNEQNKIGTG</sequence>
<evidence type="ECO:0000313" key="1">
    <source>
        <dbReference type="EMBL" id="DAE13821.1"/>
    </source>
</evidence>
<accession>A0A8S5Q577</accession>
<dbReference type="SUPFAM" id="SSF103370">
    <property type="entry name" value="NinB"/>
    <property type="match status" value="1"/>
</dbReference>
<proteinExistence type="predicted"/>
<reference evidence="1" key="1">
    <citation type="journal article" date="2021" name="Proc. Natl. Acad. Sci. U.S.A.">
        <title>A Catalog of Tens of Thousands of Viruses from Human Metagenomes Reveals Hidden Associations with Chronic Diseases.</title>
        <authorList>
            <person name="Tisza M.J."/>
            <person name="Buck C.B."/>
        </authorList>
    </citation>
    <scope>NUCLEOTIDE SEQUENCE</scope>
    <source>
        <strain evidence="1">CtLNL10</strain>
    </source>
</reference>